<dbReference type="Gene3D" id="1.20.1080.10">
    <property type="entry name" value="Glycerol uptake facilitator protein"/>
    <property type="match status" value="1"/>
</dbReference>
<dbReference type="EMBL" id="JALNTZ010000004">
    <property type="protein sequence ID" value="KAJ3654678.1"/>
    <property type="molecule type" value="Genomic_DNA"/>
</dbReference>
<organism evidence="6 7">
    <name type="scientific">Zophobas morio</name>
    <dbReference type="NCBI Taxonomy" id="2755281"/>
    <lineage>
        <taxon>Eukaryota</taxon>
        <taxon>Metazoa</taxon>
        <taxon>Ecdysozoa</taxon>
        <taxon>Arthropoda</taxon>
        <taxon>Hexapoda</taxon>
        <taxon>Insecta</taxon>
        <taxon>Pterygota</taxon>
        <taxon>Neoptera</taxon>
        <taxon>Endopterygota</taxon>
        <taxon>Coleoptera</taxon>
        <taxon>Polyphaga</taxon>
        <taxon>Cucujiformia</taxon>
        <taxon>Tenebrionidae</taxon>
        <taxon>Zophobas</taxon>
    </lineage>
</organism>
<keyword evidence="2 5" id="KW-0812">Transmembrane</keyword>
<evidence type="ECO:0000256" key="1">
    <source>
        <dbReference type="ARBA" id="ARBA00004141"/>
    </source>
</evidence>
<sequence>MCRHTQFEMTEIVSSVQHNLEVCEDSDVTYKKGNTSAWLNGLTIATAEFIGTALLVFLTCMGCTKEMFGEIIPVAQTSLASGLSVMTAIQRVGFVFGGREHGRVEENG</sequence>
<dbReference type="AlphaFoldDB" id="A0AA38IG60"/>
<evidence type="ECO:0000313" key="6">
    <source>
        <dbReference type="EMBL" id="KAJ3654678.1"/>
    </source>
</evidence>
<evidence type="ECO:0000256" key="5">
    <source>
        <dbReference type="SAM" id="Phobius"/>
    </source>
</evidence>
<keyword evidence="4 5" id="KW-0472">Membrane</keyword>
<evidence type="ECO:0000256" key="4">
    <source>
        <dbReference type="ARBA" id="ARBA00023136"/>
    </source>
</evidence>
<keyword evidence="7" id="KW-1185">Reference proteome</keyword>
<feature type="transmembrane region" description="Helical" evidence="5">
    <location>
        <begin position="37"/>
        <end position="58"/>
    </location>
</feature>
<dbReference type="InterPro" id="IPR023271">
    <property type="entry name" value="Aquaporin-like"/>
</dbReference>
<evidence type="ECO:0000256" key="2">
    <source>
        <dbReference type="ARBA" id="ARBA00022692"/>
    </source>
</evidence>
<reference evidence="6" key="1">
    <citation type="journal article" date="2023" name="G3 (Bethesda)">
        <title>Whole genome assemblies of Zophobas morio and Tenebrio molitor.</title>
        <authorList>
            <person name="Kaur S."/>
            <person name="Stinson S.A."/>
            <person name="diCenzo G.C."/>
        </authorList>
    </citation>
    <scope>NUCLEOTIDE SEQUENCE</scope>
    <source>
        <strain evidence="6">QUZm001</strain>
    </source>
</reference>
<comment type="caution">
    <text evidence="6">The sequence shown here is derived from an EMBL/GenBank/DDBJ whole genome shotgun (WGS) entry which is preliminary data.</text>
</comment>
<accession>A0AA38IG60</accession>
<gene>
    <name evidence="6" type="ORF">Zmor_013852</name>
</gene>
<dbReference type="SUPFAM" id="SSF81338">
    <property type="entry name" value="Aquaporin-like"/>
    <property type="match status" value="1"/>
</dbReference>
<keyword evidence="3 5" id="KW-1133">Transmembrane helix</keyword>
<evidence type="ECO:0000256" key="3">
    <source>
        <dbReference type="ARBA" id="ARBA00022989"/>
    </source>
</evidence>
<name>A0AA38IG60_9CUCU</name>
<protein>
    <submittedName>
        <fullName evidence="6">Uncharacterized protein</fullName>
    </submittedName>
</protein>
<dbReference type="Proteomes" id="UP001168821">
    <property type="component" value="Unassembled WGS sequence"/>
</dbReference>
<dbReference type="GO" id="GO:0016020">
    <property type="term" value="C:membrane"/>
    <property type="evidence" value="ECO:0007669"/>
    <property type="project" value="UniProtKB-SubCell"/>
</dbReference>
<proteinExistence type="predicted"/>
<evidence type="ECO:0000313" key="7">
    <source>
        <dbReference type="Proteomes" id="UP001168821"/>
    </source>
</evidence>
<comment type="subcellular location">
    <subcellularLocation>
        <location evidence="1">Membrane</location>
        <topology evidence="1">Multi-pass membrane protein</topology>
    </subcellularLocation>
</comment>